<dbReference type="STRING" id="633440.SAMN05421869_113236"/>
<evidence type="ECO:0008006" key="3">
    <source>
        <dbReference type="Google" id="ProtNLM"/>
    </source>
</evidence>
<proteinExistence type="predicted"/>
<sequence length="305" mass="34432">MARQVRYLDDELYVQYGGLCVHGGTDCPEFRDDESEALHYTATLHLEAWDAEPPDPGSGWRPIKQLDFTATTGVVQMGVTDHGGRDFLIGPPLFAYGLTAHVDVVDCGRWLFRFWPIRDVFDPLVHMKPRETIGSAPPMEPRPTPVPVTTAGQWAAMRPDKFRPSEGSVRWAPTPQGFFGADPVARMFNLHHEDPVSRALNPDHAPTFLIPSRPLHEELDLRDKEKGGTYRMWRWERRTADGKPEDGNLLTGRIVHVRDPHGGRVLASGIVTVLGMEDERYDVRDAEPHEAARVLCSEETWRDPD</sequence>
<reference evidence="1 2" key="1">
    <citation type="submission" date="2016-10" db="EMBL/GenBank/DDBJ databases">
        <authorList>
            <person name="de Groot N.N."/>
        </authorList>
    </citation>
    <scope>NUCLEOTIDE SEQUENCE [LARGE SCALE GENOMIC DNA]</scope>
    <source>
        <strain evidence="1 2">CGMCC 4.6533</strain>
    </source>
</reference>
<dbReference type="EMBL" id="FNDJ01000013">
    <property type="protein sequence ID" value="SDK00498.1"/>
    <property type="molecule type" value="Genomic_DNA"/>
</dbReference>
<protein>
    <recommendedName>
        <fullName evidence="3">DUF2169 domain-containing protein</fullName>
    </recommendedName>
</protein>
<accession>A0A1G8YCC7</accession>
<organism evidence="1 2">
    <name type="scientific">Nonomuraea jiangxiensis</name>
    <dbReference type="NCBI Taxonomy" id="633440"/>
    <lineage>
        <taxon>Bacteria</taxon>
        <taxon>Bacillati</taxon>
        <taxon>Actinomycetota</taxon>
        <taxon>Actinomycetes</taxon>
        <taxon>Streptosporangiales</taxon>
        <taxon>Streptosporangiaceae</taxon>
        <taxon>Nonomuraea</taxon>
    </lineage>
</organism>
<gene>
    <name evidence="1" type="ORF">SAMN05421869_113236</name>
</gene>
<dbReference type="Proteomes" id="UP000199202">
    <property type="component" value="Unassembled WGS sequence"/>
</dbReference>
<keyword evidence="2" id="KW-1185">Reference proteome</keyword>
<dbReference type="RefSeq" id="WP_090937652.1">
    <property type="nucleotide sequence ID" value="NZ_FNDJ01000013.1"/>
</dbReference>
<dbReference type="OrthoDB" id="3515362at2"/>
<evidence type="ECO:0000313" key="2">
    <source>
        <dbReference type="Proteomes" id="UP000199202"/>
    </source>
</evidence>
<evidence type="ECO:0000313" key="1">
    <source>
        <dbReference type="EMBL" id="SDK00498.1"/>
    </source>
</evidence>
<dbReference type="AlphaFoldDB" id="A0A1G8YCC7"/>
<name>A0A1G8YCC7_9ACTN</name>